<evidence type="ECO:0000313" key="2">
    <source>
        <dbReference type="EMBL" id="WEK46150.1"/>
    </source>
</evidence>
<proteinExistence type="predicted"/>
<dbReference type="SUPFAM" id="SSF53756">
    <property type="entry name" value="UDP-Glycosyltransferase/glycogen phosphorylase"/>
    <property type="match status" value="1"/>
</dbReference>
<dbReference type="Proteomes" id="UP001218362">
    <property type="component" value="Chromosome"/>
</dbReference>
<dbReference type="KEGG" id="acob:P0Y56_14180"/>
<dbReference type="PANTHER" id="PTHR45947:SF3">
    <property type="entry name" value="SULFOQUINOVOSYL TRANSFERASE SQD2"/>
    <property type="match status" value="1"/>
</dbReference>
<dbReference type="Pfam" id="PF13439">
    <property type="entry name" value="Glyco_transf_4"/>
    <property type="match status" value="1"/>
</dbReference>
<dbReference type="AlphaFoldDB" id="A0AAJ6BP76"/>
<protein>
    <submittedName>
        <fullName evidence="2">Glycosyltransferase family 1 protein</fullName>
    </submittedName>
</protein>
<reference evidence="2" key="1">
    <citation type="submission" date="2023-03" db="EMBL/GenBank/DDBJ databases">
        <title>Andean soil-derived lignocellulolytic bacterial consortium as a source of novel taxa and putative plastic-active enzymes.</title>
        <authorList>
            <person name="Diaz-Garcia L."/>
            <person name="Chuvochina M."/>
            <person name="Feuerriegel G."/>
            <person name="Bunk B."/>
            <person name="Sproer C."/>
            <person name="Streit W.R."/>
            <person name="Rodriguez L.M."/>
            <person name="Overmann J."/>
            <person name="Jimenez D.J."/>
        </authorList>
    </citation>
    <scope>NUCLEOTIDE SEQUENCE</scope>
    <source>
        <strain evidence="2">MAG 26</strain>
    </source>
</reference>
<dbReference type="CDD" id="cd03814">
    <property type="entry name" value="GT4-like"/>
    <property type="match status" value="1"/>
</dbReference>
<name>A0AAJ6BP76_9SPHN</name>
<sequence>MEASDLRIALISGNYHMVRDGPTQALNRLVGYLLRQGAQVRVFAPTTRAPQVEPTGDLVIVPSFSIPGRAEYQFPLGLYGNAWRKFSGFEANMIHVASPDFAARQAAKWGRDHDVPVLATVHTRFETYPRYYHAKFLEPTIEGWLRTFYRRADALMAPAESMRQVLLDQGMNEEIGIWARGVDRELFNPGRRSLEWRRGLGIADDEVAIGFLGRIVMEKGLDVFANTIALLEKRKVKFRVLVIGDGPARPYFEGKLPKNTAFSGVLHPPEIGTAVASMDVLFNPSATETFGNVTLEAMACGHPVVAAQATGSDMLVIDGVTGALIKPNSIRDFARTLQSYVERPDLRAAHGSAGERRSLDFDWDRINQGMLDTYLRLARQRAARRGG</sequence>
<feature type="domain" description="Glycosyltransferase subfamily 4-like N-terminal" evidence="1">
    <location>
        <begin position="25"/>
        <end position="185"/>
    </location>
</feature>
<dbReference type="InterPro" id="IPR050194">
    <property type="entry name" value="Glycosyltransferase_grp1"/>
</dbReference>
<dbReference type="Gene3D" id="3.40.50.2000">
    <property type="entry name" value="Glycogen Phosphorylase B"/>
    <property type="match status" value="2"/>
</dbReference>
<gene>
    <name evidence="2" type="ORF">P0Y56_14180</name>
</gene>
<evidence type="ECO:0000313" key="3">
    <source>
        <dbReference type="Proteomes" id="UP001218362"/>
    </source>
</evidence>
<accession>A0AAJ6BP76</accession>
<dbReference type="InterPro" id="IPR028098">
    <property type="entry name" value="Glyco_trans_4-like_N"/>
</dbReference>
<dbReference type="PANTHER" id="PTHR45947">
    <property type="entry name" value="SULFOQUINOVOSYL TRANSFERASE SQD2"/>
    <property type="match status" value="1"/>
</dbReference>
<dbReference type="EMBL" id="CP119316">
    <property type="protein sequence ID" value="WEK46150.1"/>
    <property type="molecule type" value="Genomic_DNA"/>
</dbReference>
<evidence type="ECO:0000259" key="1">
    <source>
        <dbReference type="Pfam" id="PF13439"/>
    </source>
</evidence>
<organism evidence="2 3">
    <name type="scientific">Candidatus Andeanibacterium colombiense</name>
    <dbReference type="NCBI Taxonomy" id="3121345"/>
    <lineage>
        <taxon>Bacteria</taxon>
        <taxon>Pseudomonadati</taxon>
        <taxon>Pseudomonadota</taxon>
        <taxon>Alphaproteobacteria</taxon>
        <taxon>Sphingomonadales</taxon>
        <taxon>Sphingomonadaceae</taxon>
        <taxon>Candidatus Andeanibacterium</taxon>
    </lineage>
</organism>
<dbReference type="GO" id="GO:0016757">
    <property type="term" value="F:glycosyltransferase activity"/>
    <property type="evidence" value="ECO:0007669"/>
    <property type="project" value="InterPro"/>
</dbReference>
<dbReference type="Pfam" id="PF13692">
    <property type="entry name" value="Glyco_trans_1_4"/>
    <property type="match status" value="1"/>
</dbReference>